<organism evidence="3">
    <name type="scientific">Paenibacillus sp. AN1007</name>
    <dbReference type="NCBI Taxonomy" id="3151385"/>
    <lineage>
        <taxon>Bacteria</taxon>
        <taxon>Bacillati</taxon>
        <taxon>Bacillota</taxon>
        <taxon>Bacilli</taxon>
        <taxon>Bacillales</taxon>
        <taxon>Paenibacillaceae</taxon>
        <taxon>Paenibacillus</taxon>
    </lineage>
</organism>
<dbReference type="RefSeq" id="WP_342553341.1">
    <property type="nucleotide sequence ID" value="NZ_CP159992.1"/>
</dbReference>
<dbReference type="AlphaFoldDB" id="A0AAU8NE85"/>
<feature type="domain" description="DUF3658" evidence="2">
    <location>
        <begin position="240"/>
        <end position="349"/>
    </location>
</feature>
<evidence type="ECO:0000313" key="3">
    <source>
        <dbReference type="EMBL" id="XCP94811.1"/>
    </source>
</evidence>
<proteinExistence type="predicted"/>
<dbReference type="InterPro" id="IPR022123">
    <property type="entry name" value="DUF3658"/>
</dbReference>
<dbReference type="EMBL" id="CP159992">
    <property type="protein sequence ID" value="XCP94811.1"/>
    <property type="molecule type" value="Genomic_DNA"/>
</dbReference>
<feature type="domain" description="DUF1835" evidence="1">
    <location>
        <begin position="80"/>
        <end position="204"/>
    </location>
</feature>
<accession>A0AAU8NE85</accession>
<name>A0AAU8NE85_9BACL</name>
<dbReference type="Pfam" id="PF08874">
    <property type="entry name" value="DUF1835"/>
    <property type="match status" value="1"/>
</dbReference>
<dbReference type="InterPro" id="IPR014973">
    <property type="entry name" value="DUF1835"/>
</dbReference>
<reference evidence="3" key="1">
    <citation type="submission" date="2024-05" db="EMBL/GenBank/DDBJ databases">
        <title>Draft genome assemblies of 36 bacteria isolated from hibernating arctic ground squirrels.</title>
        <authorList>
            <person name="McKee H."/>
            <person name="Mullen L."/>
            <person name="Drown D.M."/>
            <person name="Duddleston K.N."/>
        </authorList>
    </citation>
    <scope>NUCLEOTIDE SEQUENCE</scope>
    <source>
        <strain evidence="3">AN1007</strain>
    </source>
</reference>
<evidence type="ECO:0000259" key="1">
    <source>
        <dbReference type="Pfam" id="PF08874"/>
    </source>
</evidence>
<protein>
    <submittedName>
        <fullName evidence="3">DUF1835 domain-containing protein</fullName>
    </submittedName>
</protein>
<gene>
    <name evidence="3" type="ORF">ABXS70_27565</name>
</gene>
<sequence>MIKSVFDFDNELHQMNEEELRSLLRELYLRTDMALHDKSGEAHYTQFAERQQQLFSRLHEERKLQKAGRPLPDLQHAQEIHIAIGESPLGSIKVALGKFPGRESRRFFSLNDYYGIGPLGDLTDACALQRRHLWLLERLHLTEHGSYLLQGLEQLRHLESFMSSIGEEIKVMIWYANNGHERTGLLYALHLLRHRQNPIKLIDTTALYSVLFEGSERHVLHLGELTSDQLSMMWEHRGNADPLSSEQRNLLEQEWLELAAQPGTLRMWKDDAVCSVPEDSLDEFIMEQVAKLTAERTTGEFINTARVVGEVLGSLPQAVGDSFIEYRVRQLILQGKLDMEGSPRAMRFYRVRMTGTV</sequence>
<dbReference type="Pfam" id="PF12395">
    <property type="entry name" value="DUF3658"/>
    <property type="match status" value="1"/>
</dbReference>
<evidence type="ECO:0000259" key="2">
    <source>
        <dbReference type="Pfam" id="PF12395"/>
    </source>
</evidence>